<keyword evidence="6 8" id="KW-0472">Membrane</keyword>
<keyword evidence="7" id="KW-0413">Isomerase</keyword>
<evidence type="ECO:0000256" key="1">
    <source>
        <dbReference type="ARBA" id="ARBA00004141"/>
    </source>
</evidence>
<comment type="subcellular location">
    <subcellularLocation>
        <location evidence="1">Membrane</location>
        <topology evidence="1">Multi-pass membrane protein</topology>
    </subcellularLocation>
</comment>
<dbReference type="NCBIfam" id="TIGR03462">
    <property type="entry name" value="CarR_dom_SF"/>
    <property type="match status" value="1"/>
</dbReference>
<evidence type="ECO:0000256" key="8">
    <source>
        <dbReference type="SAM" id="Phobius"/>
    </source>
</evidence>
<dbReference type="EMBL" id="CP043732">
    <property type="protein sequence ID" value="QMU95884.1"/>
    <property type="molecule type" value="Genomic_DNA"/>
</dbReference>
<sequence length="110" mass="11844">MSAAYLIALLVSLAGVVLLDVRHRLFIGRDPRSAGVVLIIGTAFFLLWDLAGIGLGIFFRDDGEFATGILLAPELPLEEPIFLLFLCELTMVLVCGAERALAARSRKGDA</sequence>
<feature type="transmembrane region" description="Helical" evidence="8">
    <location>
        <begin position="6"/>
        <end position="22"/>
    </location>
</feature>
<evidence type="ECO:0000256" key="4">
    <source>
        <dbReference type="ARBA" id="ARBA00022746"/>
    </source>
</evidence>
<dbReference type="RefSeq" id="WP_182253679.1">
    <property type="nucleotide sequence ID" value="NZ_CP043732.1"/>
</dbReference>
<proteinExistence type="predicted"/>
<dbReference type="Proteomes" id="UP000515708">
    <property type="component" value="Chromosome"/>
</dbReference>
<gene>
    <name evidence="9" type="ORF">FVO59_00700</name>
</gene>
<keyword evidence="5 8" id="KW-1133">Transmembrane helix</keyword>
<evidence type="ECO:0000256" key="5">
    <source>
        <dbReference type="ARBA" id="ARBA00022989"/>
    </source>
</evidence>
<name>A0A7D8A9H6_9MICO</name>
<evidence type="ECO:0000256" key="2">
    <source>
        <dbReference type="ARBA" id="ARBA00004829"/>
    </source>
</evidence>
<evidence type="ECO:0000313" key="9">
    <source>
        <dbReference type="EMBL" id="QMU95884.1"/>
    </source>
</evidence>
<accession>A0A7D8A9H6</accession>
<dbReference type="GO" id="GO:0045436">
    <property type="term" value="F:lycopene beta cyclase activity"/>
    <property type="evidence" value="ECO:0007669"/>
    <property type="project" value="UniProtKB-ARBA"/>
</dbReference>
<keyword evidence="3 8" id="KW-0812">Transmembrane</keyword>
<dbReference type="InterPro" id="IPR017825">
    <property type="entry name" value="Lycopene_cyclase_dom"/>
</dbReference>
<dbReference type="GO" id="GO:0016872">
    <property type="term" value="F:intramolecular lyase activity"/>
    <property type="evidence" value="ECO:0007669"/>
    <property type="project" value="InterPro"/>
</dbReference>
<evidence type="ECO:0000313" key="10">
    <source>
        <dbReference type="Proteomes" id="UP000515708"/>
    </source>
</evidence>
<feature type="transmembrane region" description="Helical" evidence="8">
    <location>
        <begin position="80"/>
        <end position="97"/>
    </location>
</feature>
<reference evidence="9 10" key="1">
    <citation type="journal article" date="2020" name="Front. Microbiol.">
        <title>Design of Bacterial Strain-Specific qPCR Assays Using NGS Data and Publicly Available Resources and Its Application to Track Biocontrol Strains.</title>
        <authorList>
            <person name="Hernandez I."/>
            <person name="Sant C."/>
            <person name="Martinez R."/>
            <person name="Fernandez C."/>
        </authorList>
    </citation>
    <scope>NUCLEOTIDE SEQUENCE [LARGE SCALE GENOMIC DNA]</scope>
    <source>
        <strain evidence="9 10">B24</strain>
    </source>
</reference>
<dbReference type="AlphaFoldDB" id="A0A7D8A9H6"/>
<evidence type="ECO:0000256" key="3">
    <source>
        <dbReference type="ARBA" id="ARBA00022692"/>
    </source>
</evidence>
<protein>
    <submittedName>
        <fullName evidence="9">Lycopene cyclase domain-containing protein</fullName>
    </submittedName>
</protein>
<evidence type="ECO:0000256" key="6">
    <source>
        <dbReference type="ARBA" id="ARBA00023136"/>
    </source>
</evidence>
<dbReference type="GO" id="GO:0016117">
    <property type="term" value="P:carotenoid biosynthetic process"/>
    <property type="evidence" value="ECO:0007669"/>
    <property type="project" value="UniProtKB-KW"/>
</dbReference>
<organism evidence="9 10">
    <name type="scientific">Microbacterium esteraromaticum</name>
    <dbReference type="NCBI Taxonomy" id="57043"/>
    <lineage>
        <taxon>Bacteria</taxon>
        <taxon>Bacillati</taxon>
        <taxon>Actinomycetota</taxon>
        <taxon>Actinomycetes</taxon>
        <taxon>Micrococcales</taxon>
        <taxon>Microbacteriaceae</taxon>
        <taxon>Microbacterium</taxon>
    </lineage>
</organism>
<dbReference type="GO" id="GO:0016020">
    <property type="term" value="C:membrane"/>
    <property type="evidence" value="ECO:0007669"/>
    <property type="project" value="UniProtKB-SubCell"/>
</dbReference>
<evidence type="ECO:0000256" key="7">
    <source>
        <dbReference type="ARBA" id="ARBA00023235"/>
    </source>
</evidence>
<feature type="transmembrane region" description="Helical" evidence="8">
    <location>
        <begin position="34"/>
        <end position="60"/>
    </location>
</feature>
<comment type="pathway">
    <text evidence="2">Carotenoid biosynthesis.</text>
</comment>
<keyword evidence="4" id="KW-0125">Carotenoid biosynthesis</keyword>